<keyword evidence="8" id="KW-1185">Reference proteome</keyword>
<dbReference type="PANTHER" id="PTHR12429">
    <property type="entry name" value="NEURALIZED"/>
    <property type="match status" value="1"/>
</dbReference>
<protein>
    <submittedName>
        <fullName evidence="7">E3 ubiquitin-protein ligase</fullName>
    </submittedName>
</protein>
<dbReference type="Gene3D" id="3.30.40.10">
    <property type="entry name" value="Zinc/RING finger domain, C3HC4 (zinc finger)"/>
    <property type="match status" value="1"/>
</dbReference>
<dbReference type="SMART" id="SM00184">
    <property type="entry name" value="RING"/>
    <property type="match status" value="1"/>
</dbReference>
<keyword evidence="2 4" id="KW-0863">Zinc-finger</keyword>
<dbReference type="EMBL" id="CAAGRJ010004844">
    <property type="protein sequence ID" value="VFV22717.1"/>
    <property type="molecule type" value="Genomic_DNA"/>
</dbReference>
<evidence type="ECO:0000256" key="1">
    <source>
        <dbReference type="ARBA" id="ARBA00022723"/>
    </source>
</evidence>
<dbReference type="InterPro" id="IPR037962">
    <property type="entry name" value="Neuralized"/>
</dbReference>
<dbReference type="FunFam" id="3.30.40.10:FF:000527">
    <property type="entry name" value="Neuralized E3 ubiquitin protein ligase 3"/>
    <property type="match status" value="1"/>
</dbReference>
<name>A0A485MQZ1_LYNPA</name>
<reference evidence="7 8" key="1">
    <citation type="submission" date="2019-01" db="EMBL/GenBank/DDBJ databases">
        <authorList>
            <person name="Alioto T."/>
            <person name="Alioto T."/>
        </authorList>
    </citation>
    <scope>NUCLEOTIDE SEQUENCE [LARGE SCALE GENOMIC DNA]</scope>
</reference>
<evidence type="ECO:0000259" key="6">
    <source>
        <dbReference type="PROSITE" id="PS50089"/>
    </source>
</evidence>
<evidence type="ECO:0000313" key="8">
    <source>
        <dbReference type="Proteomes" id="UP000386466"/>
    </source>
</evidence>
<evidence type="ECO:0000313" key="7">
    <source>
        <dbReference type="EMBL" id="VFV22717.1"/>
    </source>
</evidence>
<dbReference type="SUPFAM" id="SSF57850">
    <property type="entry name" value="RING/U-box"/>
    <property type="match status" value="1"/>
</dbReference>
<feature type="domain" description="RING-type" evidence="6">
    <location>
        <begin position="206"/>
        <end position="245"/>
    </location>
</feature>
<feature type="region of interest" description="Disordered" evidence="5">
    <location>
        <begin position="1"/>
        <end position="38"/>
    </location>
</feature>
<evidence type="ECO:0000256" key="5">
    <source>
        <dbReference type="SAM" id="MobiDB-lite"/>
    </source>
</evidence>
<dbReference type="InterPro" id="IPR001841">
    <property type="entry name" value="Znf_RING"/>
</dbReference>
<dbReference type="GO" id="GO:0008270">
    <property type="term" value="F:zinc ion binding"/>
    <property type="evidence" value="ECO:0007669"/>
    <property type="project" value="UniProtKB-KW"/>
</dbReference>
<organism evidence="7 8">
    <name type="scientific">Lynx pardinus</name>
    <name type="common">Iberian lynx</name>
    <name type="synonym">Felis pardina</name>
    <dbReference type="NCBI Taxonomy" id="191816"/>
    <lineage>
        <taxon>Eukaryota</taxon>
        <taxon>Metazoa</taxon>
        <taxon>Chordata</taxon>
        <taxon>Craniata</taxon>
        <taxon>Vertebrata</taxon>
        <taxon>Euteleostomi</taxon>
        <taxon>Mammalia</taxon>
        <taxon>Eutheria</taxon>
        <taxon>Laurasiatheria</taxon>
        <taxon>Carnivora</taxon>
        <taxon>Feliformia</taxon>
        <taxon>Felidae</taxon>
        <taxon>Felinae</taxon>
        <taxon>Lynx</taxon>
    </lineage>
</organism>
<accession>A0A485MQZ1</accession>
<keyword evidence="3" id="KW-0862">Zinc</keyword>
<feature type="region of interest" description="Disordered" evidence="5">
    <location>
        <begin position="72"/>
        <end position="97"/>
    </location>
</feature>
<evidence type="ECO:0000256" key="4">
    <source>
        <dbReference type="PROSITE-ProRule" id="PRU00175"/>
    </source>
</evidence>
<evidence type="ECO:0000256" key="2">
    <source>
        <dbReference type="ARBA" id="ARBA00022771"/>
    </source>
</evidence>
<dbReference type="PROSITE" id="PS50089">
    <property type="entry name" value="ZF_RING_2"/>
    <property type="match status" value="1"/>
</dbReference>
<feature type="region of interest" description="Disordered" evidence="5">
    <location>
        <begin position="123"/>
        <end position="144"/>
    </location>
</feature>
<dbReference type="PANTHER" id="PTHR12429:SF8">
    <property type="entry name" value="NEURALIZED-LIKE PROTEIN 2"/>
    <property type="match status" value="1"/>
</dbReference>
<dbReference type="Pfam" id="PF13920">
    <property type="entry name" value="zf-C3HC4_3"/>
    <property type="match status" value="1"/>
</dbReference>
<sequence length="280" mass="29364">MGAQLSSQAGREPGVSALGSLRAPKAHTPGAGTAPSLGGREVVRTVGAKLLLLLLLLLLWQLCLDSRSRWCHGGGSKECGRQEWGPGSSTPGCEDVQNHPNSVPSGCFPAGCGRSGRSCSNQVSGGSLDEGRGNGPGEMRGVNSGPRLLLRKGVLMGAPLWAVMDVYGTTKAIKLLDPTASAFPSTAPRAFIDESLQPEATAGEECAICFHHAANTCLVPCGHTHFCSYCALRVFRDLAKCPVCRWEIKAVVPSWGPPILRTGEGLLMQGEEGSDKRGHP</sequence>
<dbReference type="Proteomes" id="UP000386466">
    <property type="component" value="Unassembled WGS sequence"/>
</dbReference>
<evidence type="ECO:0000256" key="3">
    <source>
        <dbReference type="ARBA" id="ARBA00022833"/>
    </source>
</evidence>
<gene>
    <name evidence="7" type="ORF">LYPA_23C004371</name>
</gene>
<keyword evidence="1" id="KW-0479">Metal-binding</keyword>
<proteinExistence type="predicted"/>
<dbReference type="InterPro" id="IPR013083">
    <property type="entry name" value="Znf_RING/FYVE/PHD"/>
</dbReference>
<dbReference type="AlphaFoldDB" id="A0A485MQZ1"/>